<dbReference type="Gene3D" id="3.30.70.960">
    <property type="entry name" value="SEA domain"/>
    <property type="match status" value="1"/>
</dbReference>
<proteinExistence type="predicted"/>
<evidence type="ECO:0000256" key="1">
    <source>
        <dbReference type="SAM" id="MobiDB-lite"/>
    </source>
</evidence>
<dbReference type="EMBL" id="JBJQND010000005">
    <property type="protein sequence ID" value="KAL3876080.1"/>
    <property type="molecule type" value="Genomic_DNA"/>
</dbReference>
<feature type="transmembrane region" description="Helical" evidence="2">
    <location>
        <begin position="38"/>
        <end position="61"/>
    </location>
</feature>
<keyword evidence="2" id="KW-1133">Transmembrane helix</keyword>
<comment type="caution">
    <text evidence="4">The sequence shown here is derived from an EMBL/GenBank/DDBJ whole genome shotgun (WGS) entry which is preliminary data.</text>
</comment>
<dbReference type="SUPFAM" id="SSF82671">
    <property type="entry name" value="SEA domain"/>
    <property type="match status" value="1"/>
</dbReference>
<keyword evidence="2" id="KW-0812">Transmembrane</keyword>
<organism evidence="4 5">
    <name type="scientific">Sinanodonta woodiana</name>
    <name type="common">Chinese pond mussel</name>
    <name type="synonym">Anodonta woodiana</name>
    <dbReference type="NCBI Taxonomy" id="1069815"/>
    <lineage>
        <taxon>Eukaryota</taxon>
        <taxon>Metazoa</taxon>
        <taxon>Spiralia</taxon>
        <taxon>Lophotrochozoa</taxon>
        <taxon>Mollusca</taxon>
        <taxon>Bivalvia</taxon>
        <taxon>Autobranchia</taxon>
        <taxon>Heteroconchia</taxon>
        <taxon>Palaeoheterodonta</taxon>
        <taxon>Unionida</taxon>
        <taxon>Unionoidea</taxon>
        <taxon>Unionidae</taxon>
        <taxon>Unioninae</taxon>
        <taxon>Sinanodonta</taxon>
    </lineage>
</organism>
<gene>
    <name evidence="4" type="ORF">ACJMK2_033961</name>
</gene>
<reference evidence="4 5" key="1">
    <citation type="submission" date="2024-11" db="EMBL/GenBank/DDBJ databases">
        <title>Chromosome-level genome assembly of the freshwater bivalve Anodonta woodiana.</title>
        <authorList>
            <person name="Chen X."/>
        </authorList>
    </citation>
    <scope>NUCLEOTIDE SEQUENCE [LARGE SCALE GENOMIC DNA]</scope>
    <source>
        <strain evidence="4">MN2024</strain>
        <tissue evidence="4">Gills</tissue>
    </source>
</reference>
<evidence type="ECO:0000259" key="3">
    <source>
        <dbReference type="PROSITE" id="PS50024"/>
    </source>
</evidence>
<protein>
    <recommendedName>
        <fullName evidence="3">SEA domain-containing protein</fullName>
    </recommendedName>
</protein>
<dbReference type="AlphaFoldDB" id="A0ABD3WQ32"/>
<keyword evidence="5" id="KW-1185">Reference proteome</keyword>
<evidence type="ECO:0000313" key="5">
    <source>
        <dbReference type="Proteomes" id="UP001634394"/>
    </source>
</evidence>
<feature type="compositionally biased region" description="Polar residues" evidence="1">
    <location>
        <begin position="278"/>
        <end position="289"/>
    </location>
</feature>
<accession>A0ABD3WQ32</accession>
<keyword evidence="2" id="KW-0472">Membrane</keyword>
<dbReference type="InterPro" id="IPR000082">
    <property type="entry name" value="SEA_dom"/>
</dbReference>
<dbReference type="SMART" id="SM00200">
    <property type="entry name" value="SEA"/>
    <property type="match status" value="1"/>
</dbReference>
<feature type="region of interest" description="Disordered" evidence="1">
    <location>
        <begin position="204"/>
        <end position="289"/>
    </location>
</feature>
<feature type="domain" description="SEA" evidence="3">
    <location>
        <begin position="71"/>
        <end position="183"/>
    </location>
</feature>
<dbReference type="InterPro" id="IPR036364">
    <property type="entry name" value="SEA_dom_sf"/>
</dbReference>
<dbReference type="Proteomes" id="UP001634394">
    <property type="component" value="Unassembled WGS sequence"/>
</dbReference>
<name>A0ABD3WQ32_SINWO</name>
<evidence type="ECO:0000256" key="2">
    <source>
        <dbReference type="SAM" id="Phobius"/>
    </source>
</evidence>
<evidence type="ECO:0000313" key="4">
    <source>
        <dbReference type="EMBL" id="KAL3876080.1"/>
    </source>
</evidence>
<sequence>MDIEERNFTTITSFNMEEGVRGKKKEPKMSRGTTECNLKLRIFITIFWLCVIALVEYLFIWKFFPELQGDIVGRVRIKITVDNLNYTADLANINSARYKNLSEEFISQVDQRWKNSTLMEFYTRTEIDGFENGSVIIKFSSIFKQKSRMLPLQSRIEDVLQSYIFTAKFNITLENISIVAKSKPEIISYDLVRDTLVTTETPSTLTSANMAQSTPTSANMTPSTPTSTNMTTSTPTSTNITPSTPTSENMTPSTSATANTTPSTPTSANMTPSTPTSVNMTLTASPAAI</sequence>
<feature type="compositionally biased region" description="Low complexity" evidence="1">
    <location>
        <begin position="204"/>
        <end position="277"/>
    </location>
</feature>
<dbReference type="PROSITE" id="PS50024">
    <property type="entry name" value="SEA"/>
    <property type="match status" value="1"/>
</dbReference>
<dbReference type="Pfam" id="PF01390">
    <property type="entry name" value="SEA"/>
    <property type="match status" value="1"/>
</dbReference>